<gene>
    <name evidence="2" type="ORF">ACFQ4H_11040</name>
</gene>
<accession>A0ABW3YEZ5</accession>
<comment type="caution">
    <text evidence="2">The sequence shown here is derived from an EMBL/GenBank/DDBJ whole genome shotgun (WGS) entry which is preliminary data.</text>
</comment>
<organism evidence="2 3">
    <name type="scientific">Micromonospora sonneratiae</name>
    <dbReference type="NCBI Taxonomy" id="1184706"/>
    <lineage>
        <taxon>Bacteria</taxon>
        <taxon>Bacillati</taxon>
        <taxon>Actinomycetota</taxon>
        <taxon>Actinomycetes</taxon>
        <taxon>Micromonosporales</taxon>
        <taxon>Micromonosporaceae</taxon>
        <taxon>Micromonospora</taxon>
    </lineage>
</organism>
<reference evidence="3" key="1">
    <citation type="journal article" date="2019" name="Int. J. Syst. Evol. Microbiol.">
        <title>The Global Catalogue of Microorganisms (GCM) 10K type strain sequencing project: providing services to taxonomists for standard genome sequencing and annotation.</title>
        <authorList>
            <consortium name="The Broad Institute Genomics Platform"/>
            <consortium name="The Broad Institute Genome Sequencing Center for Infectious Disease"/>
            <person name="Wu L."/>
            <person name="Ma J."/>
        </authorList>
    </citation>
    <scope>NUCLEOTIDE SEQUENCE [LARGE SCALE GENOMIC DNA]</scope>
    <source>
        <strain evidence="3">JCM 31037</strain>
    </source>
</reference>
<name>A0ABW3YEZ5_9ACTN</name>
<feature type="compositionally biased region" description="Basic residues" evidence="1">
    <location>
        <begin position="1"/>
        <end position="16"/>
    </location>
</feature>
<dbReference type="Pfam" id="PF20060">
    <property type="entry name" value="DUF6459"/>
    <property type="match status" value="1"/>
</dbReference>
<proteinExistence type="predicted"/>
<feature type="region of interest" description="Disordered" evidence="1">
    <location>
        <begin position="1"/>
        <end position="34"/>
    </location>
</feature>
<keyword evidence="3" id="KW-1185">Reference proteome</keyword>
<evidence type="ECO:0000313" key="2">
    <source>
        <dbReference type="EMBL" id="MFD1321623.1"/>
    </source>
</evidence>
<feature type="region of interest" description="Disordered" evidence="1">
    <location>
        <begin position="47"/>
        <end position="71"/>
    </location>
</feature>
<sequence>MRAVRTRPPNRPRVRLRAIPPLDPPFDDESSPSVWPPVPYGQLMFELTPGRGRNDRTRPPGRPPALPPGGLVTASPEAKRAMHRFLNTCLEILNGYRPAAQIRPLTSPVNTKEIVAQLAAGIERLTPARRTTGRPADPVRIRRVRLCEPRTGVVEAAAVLDTPARSWAMAFRLERLGGNWVGTVAQLL</sequence>
<dbReference type="Proteomes" id="UP001597260">
    <property type="component" value="Unassembled WGS sequence"/>
</dbReference>
<protein>
    <submittedName>
        <fullName evidence="2">Rv3235 family protein</fullName>
    </submittedName>
</protein>
<evidence type="ECO:0000256" key="1">
    <source>
        <dbReference type="SAM" id="MobiDB-lite"/>
    </source>
</evidence>
<dbReference type="InterPro" id="IPR045596">
    <property type="entry name" value="DUF6459"/>
</dbReference>
<dbReference type="EMBL" id="JBHTMP010000013">
    <property type="protein sequence ID" value="MFD1321623.1"/>
    <property type="molecule type" value="Genomic_DNA"/>
</dbReference>
<evidence type="ECO:0000313" key="3">
    <source>
        <dbReference type="Proteomes" id="UP001597260"/>
    </source>
</evidence>